<accession>A0A518AEG6</accession>
<keyword evidence="2" id="KW-1185">Reference proteome</keyword>
<accession>A0A517QEF3</accession>
<dbReference type="EMBL" id="CP037421">
    <property type="protein sequence ID" value="QDT30019.1"/>
    <property type="molecule type" value="Genomic_DNA"/>
</dbReference>
<reference evidence="1 2" key="1">
    <citation type="submission" date="2019-03" db="EMBL/GenBank/DDBJ databases">
        <title>Deep-cultivation of Planctomycetes and their phenomic and genomic characterization uncovers novel biology.</title>
        <authorList>
            <person name="Wiegand S."/>
            <person name="Jogler M."/>
            <person name="Boedeker C."/>
            <person name="Pinto D."/>
            <person name="Vollmers J."/>
            <person name="Rivas-Marin E."/>
            <person name="Kohn T."/>
            <person name="Peeters S.H."/>
            <person name="Heuer A."/>
            <person name="Rast P."/>
            <person name="Oberbeckmann S."/>
            <person name="Bunk B."/>
            <person name="Jeske O."/>
            <person name="Meyerdierks A."/>
            <person name="Storesund J.E."/>
            <person name="Kallscheuer N."/>
            <person name="Luecker S."/>
            <person name="Lage O.M."/>
            <person name="Pohl T."/>
            <person name="Merkel B.J."/>
            <person name="Hornburger P."/>
            <person name="Mueller R.-W."/>
            <person name="Bruemmer F."/>
            <person name="Labrenz M."/>
            <person name="Spormann A.M."/>
            <person name="Op den Camp H."/>
            <person name="Overmann J."/>
            <person name="Amann R."/>
            <person name="Jetten M.S.M."/>
            <person name="Mascher T."/>
            <person name="Medema M.H."/>
            <person name="Devos D.P."/>
            <person name="Kaster A.-K."/>
            <person name="Ovreas L."/>
            <person name="Rohde M."/>
            <person name="Galperin M.Y."/>
            <person name="Jogler C."/>
        </authorList>
    </citation>
    <scope>NUCLEOTIDE SEQUENCE [LARGE SCALE GENOMIC DNA]</scope>
    <source>
        <strain evidence="1 2">Enr10</strain>
    </source>
</reference>
<proteinExistence type="predicted"/>
<protein>
    <submittedName>
        <fullName evidence="1">Uncharacterized protein</fullName>
    </submittedName>
</protein>
<organism evidence="1 2">
    <name type="scientific">Gimesia panareensis</name>
    <dbReference type="NCBI Taxonomy" id="2527978"/>
    <lineage>
        <taxon>Bacteria</taxon>
        <taxon>Pseudomonadati</taxon>
        <taxon>Planctomycetota</taxon>
        <taxon>Planctomycetia</taxon>
        <taxon>Planctomycetales</taxon>
        <taxon>Planctomycetaceae</taxon>
        <taxon>Gimesia</taxon>
    </lineage>
</organism>
<evidence type="ECO:0000313" key="1">
    <source>
        <dbReference type="EMBL" id="QDT30019.1"/>
    </source>
</evidence>
<dbReference type="AlphaFoldDB" id="A0A517QEF3"/>
<name>A0A517QEF3_9PLAN</name>
<evidence type="ECO:0000313" key="2">
    <source>
        <dbReference type="Proteomes" id="UP000315647"/>
    </source>
</evidence>
<dbReference type="Proteomes" id="UP000315647">
    <property type="component" value="Chromosome"/>
</dbReference>
<gene>
    <name evidence="1" type="ORF">Enr10x_53780</name>
</gene>
<sequence>MTYNSKDKLNAFHLTGSVGVSTLLGLLTGSWVVFLVMSILLVGTSLLTGEIRIPDHRPRR</sequence>